<dbReference type="CDD" id="cd04301">
    <property type="entry name" value="NAT_SF"/>
    <property type="match status" value="1"/>
</dbReference>
<name>A0A8J2YGD7_9RHOB</name>
<comment type="caution">
    <text evidence="4">The sequence shown here is derived from an EMBL/GenBank/DDBJ whole genome shotgun (WGS) entry which is preliminary data.</text>
</comment>
<keyword evidence="1" id="KW-0808">Transferase</keyword>
<evidence type="ECO:0000259" key="3">
    <source>
        <dbReference type="PROSITE" id="PS51186"/>
    </source>
</evidence>
<dbReference type="PROSITE" id="PS51186">
    <property type="entry name" value="GNAT"/>
    <property type="match status" value="1"/>
</dbReference>
<dbReference type="AlphaFoldDB" id="A0A8J2YGD7"/>
<keyword evidence="2" id="KW-0012">Acyltransferase</keyword>
<evidence type="ECO:0000256" key="2">
    <source>
        <dbReference type="ARBA" id="ARBA00023315"/>
    </source>
</evidence>
<evidence type="ECO:0000256" key="1">
    <source>
        <dbReference type="ARBA" id="ARBA00022679"/>
    </source>
</evidence>
<dbReference type="Proteomes" id="UP000602745">
    <property type="component" value="Unassembled WGS sequence"/>
</dbReference>
<dbReference type="EMBL" id="BMCP01000001">
    <property type="protein sequence ID" value="GGE38392.1"/>
    <property type="molecule type" value="Genomic_DNA"/>
</dbReference>
<gene>
    <name evidence="4" type="ORF">GCM10007276_14680</name>
</gene>
<dbReference type="SUPFAM" id="SSF55729">
    <property type="entry name" value="Acyl-CoA N-acyltransferases (Nat)"/>
    <property type="match status" value="1"/>
</dbReference>
<evidence type="ECO:0000313" key="4">
    <source>
        <dbReference type="EMBL" id="GGE38392.1"/>
    </source>
</evidence>
<dbReference type="Pfam" id="PF00583">
    <property type="entry name" value="Acetyltransf_1"/>
    <property type="match status" value="1"/>
</dbReference>
<sequence>MGGDVTIDIRPAERHHVPAIVEMLADDELGASRENTSSEGLADYERAFDAIAAHPTSTLYVALLGDQVVGTFQLTLIPGMSQRGMTRADVEAVRVHASLRGKGLGARLMAFARSEAERQGAGMLQLTSNKVRGDAHRFYERLGFARSHEGFKLKL</sequence>
<protein>
    <submittedName>
        <fullName evidence="4">GNAT family acetyltransferase</fullName>
    </submittedName>
</protein>
<dbReference type="PANTHER" id="PTHR43877">
    <property type="entry name" value="AMINOALKYLPHOSPHONATE N-ACETYLTRANSFERASE-RELATED-RELATED"/>
    <property type="match status" value="1"/>
</dbReference>
<dbReference type="InterPro" id="IPR016181">
    <property type="entry name" value="Acyl_CoA_acyltransferase"/>
</dbReference>
<dbReference type="Gene3D" id="3.40.630.30">
    <property type="match status" value="1"/>
</dbReference>
<reference evidence="4" key="1">
    <citation type="journal article" date="2014" name="Int. J. Syst. Evol. Microbiol.">
        <title>Complete genome sequence of Corynebacterium casei LMG S-19264T (=DSM 44701T), isolated from a smear-ripened cheese.</title>
        <authorList>
            <consortium name="US DOE Joint Genome Institute (JGI-PGF)"/>
            <person name="Walter F."/>
            <person name="Albersmeier A."/>
            <person name="Kalinowski J."/>
            <person name="Ruckert C."/>
        </authorList>
    </citation>
    <scope>NUCLEOTIDE SEQUENCE</scope>
    <source>
        <strain evidence="4">CCM 7684</strain>
    </source>
</reference>
<keyword evidence="5" id="KW-1185">Reference proteome</keyword>
<accession>A0A8J2YGD7</accession>
<evidence type="ECO:0000313" key="5">
    <source>
        <dbReference type="Proteomes" id="UP000602745"/>
    </source>
</evidence>
<proteinExistence type="predicted"/>
<organism evidence="4 5">
    <name type="scientific">Agaricicola taiwanensis</name>
    <dbReference type="NCBI Taxonomy" id="591372"/>
    <lineage>
        <taxon>Bacteria</taxon>
        <taxon>Pseudomonadati</taxon>
        <taxon>Pseudomonadota</taxon>
        <taxon>Alphaproteobacteria</taxon>
        <taxon>Rhodobacterales</taxon>
        <taxon>Paracoccaceae</taxon>
        <taxon>Agaricicola</taxon>
    </lineage>
</organism>
<feature type="domain" description="N-acetyltransferase" evidence="3">
    <location>
        <begin position="7"/>
        <end position="155"/>
    </location>
</feature>
<dbReference type="GO" id="GO:0016747">
    <property type="term" value="F:acyltransferase activity, transferring groups other than amino-acyl groups"/>
    <property type="evidence" value="ECO:0007669"/>
    <property type="project" value="InterPro"/>
</dbReference>
<dbReference type="InterPro" id="IPR000182">
    <property type="entry name" value="GNAT_dom"/>
</dbReference>
<dbReference type="PANTHER" id="PTHR43877:SF2">
    <property type="entry name" value="AMINOALKYLPHOSPHONATE N-ACETYLTRANSFERASE-RELATED"/>
    <property type="match status" value="1"/>
</dbReference>
<dbReference type="InterPro" id="IPR050832">
    <property type="entry name" value="Bact_Acetyltransf"/>
</dbReference>
<reference evidence="4" key="2">
    <citation type="submission" date="2020-09" db="EMBL/GenBank/DDBJ databases">
        <authorList>
            <person name="Sun Q."/>
            <person name="Sedlacek I."/>
        </authorList>
    </citation>
    <scope>NUCLEOTIDE SEQUENCE</scope>
    <source>
        <strain evidence="4">CCM 7684</strain>
    </source>
</reference>